<comment type="subcellular location">
    <subcellularLocation>
        <location evidence="1">Cell envelope</location>
    </subcellularLocation>
    <subcellularLocation>
        <location evidence="2">Cell outer membrane</location>
    </subcellularLocation>
    <subcellularLocation>
        <location evidence="3">Secreted</location>
    </subcellularLocation>
</comment>
<dbReference type="InterPro" id="IPR012334">
    <property type="entry name" value="Pectin_lyas_fold"/>
</dbReference>
<dbReference type="Gene3D" id="2.160.20.10">
    <property type="entry name" value="Single-stranded right-handed beta-helix, Pectin lyase-like"/>
    <property type="match status" value="1"/>
</dbReference>
<dbReference type="SMART" id="SM00710">
    <property type="entry name" value="PbH1"/>
    <property type="match status" value="5"/>
</dbReference>
<evidence type="ECO:0008006" key="9">
    <source>
        <dbReference type="Google" id="ProtNLM"/>
    </source>
</evidence>
<evidence type="ECO:0000256" key="2">
    <source>
        <dbReference type="ARBA" id="ARBA00004442"/>
    </source>
</evidence>
<evidence type="ECO:0000256" key="1">
    <source>
        <dbReference type="ARBA" id="ARBA00004196"/>
    </source>
</evidence>
<dbReference type="Pfam" id="PF02415">
    <property type="entry name" value="Chlam_PMP"/>
    <property type="match status" value="4"/>
</dbReference>
<name>A0A382RH67_9ZZZZ</name>
<keyword evidence="7" id="KW-0998">Cell outer membrane</keyword>
<dbReference type="GO" id="GO:0005576">
    <property type="term" value="C:extracellular region"/>
    <property type="evidence" value="ECO:0007669"/>
    <property type="project" value="UniProtKB-SubCell"/>
</dbReference>
<reference evidence="8" key="1">
    <citation type="submission" date="2018-05" db="EMBL/GenBank/DDBJ databases">
        <authorList>
            <person name="Lanie J.A."/>
            <person name="Ng W.-L."/>
            <person name="Kazmierczak K.M."/>
            <person name="Andrzejewski T.M."/>
            <person name="Davidsen T.M."/>
            <person name="Wayne K.J."/>
            <person name="Tettelin H."/>
            <person name="Glass J.I."/>
            <person name="Rusch D."/>
            <person name="Podicherti R."/>
            <person name="Tsui H.-C.T."/>
            <person name="Winkler M.E."/>
        </authorList>
    </citation>
    <scope>NUCLEOTIDE SEQUENCE</scope>
</reference>
<dbReference type="AlphaFoldDB" id="A0A382RH67"/>
<keyword evidence="5" id="KW-0732">Signal</keyword>
<evidence type="ECO:0000256" key="6">
    <source>
        <dbReference type="ARBA" id="ARBA00023136"/>
    </source>
</evidence>
<dbReference type="EMBL" id="UINC01121660">
    <property type="protein sequence ID" value="SVC96986.1"/>
    <property type="molecule type" value="Genomic_DNA"/>
</dbReference>
<evidence type="ECO:0000256" key="4">
    <source>
        <dbReference type="ARBA" id="ARBA00022525"/>
    </source>
</evidence>
<dbReference type="PANTHER" id="PTHR11319">
    <property type="entry name" value="G PROTEIN-COUPLED RECEPTOR-RELATED"/>
    <property type="match status" value="1"/>
</dbReference>
<dbReference type="InterPro" id="IPR006626">
    <property type="entry name" value="PbH1"/>
</dbReference>
<dbReference type="InterPro" id="IPR011050">
    <property type="entry name" value="Pectin_lyase_fold/virulence"/>
</dbReference>
<dbReference type="PANTHER" id="PTHR11319:SF35">
    <property type="entry name" value="OUTER MEMBRANE PROTEIN PMPC-RELATED"/>
    <property type="match status" value="1"/>
</dbReference>
<organism evidence="8">
    <name type="scientific">marine metagenome</name>
    <dbReference type="NCBI Taxonomy" id="408172"/>
    <lineage>
        <taxon>unclassified sequences</taxon>
        <taxon>metagenomes</taxon>
        <taxon>ecological metagenomes</taxon>
    </lineage>
</organism>
<evidence type="ECO:0000256" key="7">
    <source>
        <dbReference type="ARBA" id="ARBA00023237"/>
    </source>
</evidence>
<evidence type="ECO:0000256" key="3">
    <source>
        <dbReference type="ARBA" id="ARBA00004613"/>
    </source>
</evidence>
<evidence type="ECO:0000313" key="8">
    <source>
        <dbReference type="EMBL" id="SVC96986.1"/>
    </source>
</evidence>
<dbReference type="GO" id="GO:0009279">
    <property type="term" value="C:cell outer membrane"/>
    <property type="evidence" value="ECO:0007669"/>
    <property type="project" value="UniProtKB-SubCell"/>
</dbReference>
<protein>
    <recommendedName>
        <fullName evidence="9">Right handed beta helix domain-containing protein</fullName>
    </recommendedName>
</protein>
<dbReference type="InterPro" id="IPR003368">
    <property type="entry name" value="POMP_repeat"/>
</dbReference>
<proteinExistence type="predicted"/>
<keyword evidence="4" id="KW-0964">Secreted</keyword>
<accession>A0A382RH67</accession>
<keyword evidence="6" id="KW-0472">Membrane</keyword>
<sequence>RETTIIDGNQNGSVVTFNSGESSTAALTGFTIQNGFAQGSSWPNFNGGGILCYNNSDPTLTNVTISDNSAERGGGGIYCYQSSPSLVNVTITGNSAETDGGGIWCYDFSSSLVNVTISGNTASDEGGGIYCYGSNPSLVNVTITGNTAASNGGGIYCRESNPSLVNCILWNDSPQEIYIQSGSVTATYSNIQSGWTGIGNIDANPLFCNPDSGDYSLASNSPALGSGEGGANMGAFGVGCEALLLAPVLSDIDDQQITEDGVLTLVFSATSDINASMSFTATSDTSDVSVTMDSTTLTATPAPDWNGSSLITVIVIDENEL</sequence>
<feature type="non-terminal residue" evidence="8">
    <location>
        <position position="1"/>
    </location>
</feature>
<gene>
    <name evidence="8" type="ORF">METZ01_LOCUS349840</name>
</gene>
<dbReference type="SUPFAM" id="SSF51126">
    <property type="entry name" value="Pectin lyase-like"/>
    <property type="match status" value="1"/>
</dbReference>
<dbReference type="NCBIfam" id="TIGR01376">
    <property type="entry name" value="POMP_repeat"/>
    <property type="match status" value="2"/>
</dbReference>
<feature type="non-terminal residue" evidence="8">
    <location>
        <position position="321"/>
    </location>
</feature>
<evidence type="ECO:0000256" key="5">
    <source>
        <dbReference type="ARBA" id="ARBA00022729"/>
    </source>
</evidence>